<evidence type="ECO:0000313" key="2">
    <source>
        <dbReference type="EMBL" id="EPX55895.1"/>
    </source>
</evidence>
<evidence type="ECO:0000256" key="1">
    <source>
        <dbReference type="SAM" id="MobiDB-lite"/>
    </source>
</evidence>
<feature type="compositionally biased region" description="Basic and acidic residues" evidence="1">
    <location>
        <begin position="47"/>
        <end position="62"/>
    </location>
</feature>
<organism evidence="2 3">
    <name type="scientific">Cystobacter fuscus (strain ATCC 25194 / DSM 2262 / NBRC 100088 / M29)</name>
    <dbReference type="NCBI Taxonomy" id="1242864"/>
    <lineage>
        <taxon>Bacteria</taxon>
        <taxon>Pseudomonadati</taxon>
        <taxon>Myxococcota</taxon>
        <taxon>Myxococcia</taxon>
        <taxon>Myxococcales</taxon>
        <taxon>Cystobacterineae</taxon>
        <taxon>Archangiaceae</taxon>
        <taxon>Cystobacter</taxon>
    </lineage>
</organism>
<dbReference type="AlphaFoldDB" id="S9NUL4"/>
<sequence length="70" mass="7420">MWFIRLLASTALGGWRGLADAFGHGLVSFSLPEKAAAVSVETRESLLGKEHSEAHEKTHSKEGAGAATDQ</sequence>
<dbReference type="Proteomes" id="UP000011682">
    <property type="component" value="Unassembled WGS sequence"/>
</dbReference>
<protein>
    <submittedName>
        <fullName evidence="2">Uncharacterized protein</fullName>
    </submittedName>
</protein>
<proteinExistence type="predicted"/>
<keyword evidence="3" id="KW-1185">Reference proteome</keyword>
<dbReference type="EMBL" id="ANAH02000067">
    <property type="protein sequence ID" value="EPX55895.1"/>
    <property type="molecule type" value="Genomic_DNA"/>
</dbReference>
<feature type="region of interest" description="Disordered" evidence="1">
    <location>
        <begin position="47"/>
        <end position="70"/>
    </location>
</feature>
<accession>S9NUL4</accession>
<comment type="caution">
    <text evidence="2">The sequence shown here is derived from an EMBL/GenBank/DDBJ whole genome shotgun (WGS) entry which is preliminary data.</text>
</comment>
<reference evidence="2" key="1">
    <citation type="submission" date="2013-05" db="EMBL/GenBank/DDBJ databases">
        <title>Genome assembly of Cystobacter fuscus DSM 2262.</title>
        <authorList>
            <person name="Sharma G."/>
            <person name="Khatri I."/>
            <person name="Kaur C."/>
            <person name="Mayilraj S."/>
            <person name="Subramanian S."/>
        </authorList>
    </citation>
    <scope>NUCLEOTIDE SEQUENCE [LARGE SCALE GENOMIC DNA]</scope>
    <source>
        <strain evidence="2">DSM 2262</strain>
    </source>
</reference>
<gene>
    <name evidence="2" type="ORF">D187_008150</name>
</gene>
<name>S9NUL4_CYSF2</name>
<evidence type="ECO:0000313" key="3">
    <source>
        <dbReference type="Proteomes" id="UP000011682"/>
    </source>
</evidence>